<evidence type="ECO:0000313" key="3">
    <source>
        <dbReference type="Proteomes" id="UP000195755"/>
    </source>
</evidence>
<dbReference type="RefSeq" id="WP_087930115.1">
    <property type="nucleotide sequence ID" value="NZ_CP021744.1"/>
</dbReference>
<dbReference type="EMBL" id="CP021744">
    <property type="protein sequence ID" value="ARZ72528.1"/>
    <property type="molecule type" value="Genomic_DNA"/>
</dbReference>
<dbReference type="AlphaFoldDB" id="A0A1Z2LE81"/>
<protein>
    <submittedName>
        <fullName evidence="2">Uncharacterized protein</fullName>
    </submittedName>
</protein>
<feature type="compositionally biased region" description="Low complexity" evidence="1">
    <location>
        <begin position="14"/>
        <end position="29"/>
    </location>
</feature>
<feature type="compositionally biased region" description="Basic and acidic residues" evidence="1">
    <location>
        <begin position="1"/>
        <end position="10"/>
    </location>
</feature>
<reference evidence="2 3" key="1">
    <citation type="submission" date="2017-06" db="EMBL/GenBank/DDBJ databases">
        <title>Streptomyces albireticuli Genome sequencing and assembly.</title>
        <authorList>
            <person name="Wang Y."/>
            <person name="Du B."/>
            <person name="Ding Y."/>
            <person name="Liu H."/>
            <person name="Hou Q."/>
            <person name="Liu K."/>
            <person name="Yao L."/>
            <person name="Wang C."/>
        </authorList>
    </citation>
    <scope>NUCLEOTIDE SEQUENCE [LARGE SCALE GENOMIC DNA]</scope>
    <source>
        <strain evidence="2 3">MDJK11</strain>
    </source>
</reference>
<dbReference type="KEGG" id="salj:SMD11_6952"/>
<sequence>MTSIDSDRRATPVTQADGTGAGGSTATLTPIAEQASPQLLGLVTGLLNSLLGGLSDRNAKTDVTPVRWDR</sequence>
<organism evidence="2 3">
    <name type="scientific">Streptomyces albireticuli</name>
    <dbReference type="NCBI Taxonomy" id="1940"/>
    <lineage>
        <taxon>Bacteria</taxon>
        <taxon>Bacillati</taxon>
        <taxon>Actinomycetota</taxon>
        <taxon>Actinomycetes</taxon>
        <taxon>Kitasatosporales</taxon>
        <taxon>Streptomycetaceae</taxon>
        <taxon>Streptomyces</taxon>
    </lineage>
</organism>
<name>A0A1Z2LE81_9ACTN</name>
<feature type="region of interest" description="Disordered" evidence="1">
    <location>
        <begin position="1"/>
        <end position="30"/>
    </location>
</feature>
<proteinExistence type="predicted"/>
<dbReference type="Proteomes" id="UP000195755">
    <property type="component" value="Chromosome"/>
</dbReference>
<gene>
    <name evidence="2" type="ORF">SMD11_6952</name>
</gene>
<accession>A0A1Z2LE81</accession>
<evidence type="ECO:0000313" key="2">
    <source>
        <dbReference type="EMBL" id="ARZ72528.1"/>
    </source>
</evidence>
<evidence type="ECO:0000256" key="1">
    <source>
        <dbReference type="SAM" id="MobiDB-lite"/>
    </source>
</evidence>